<feature type="region of interest" description="Disordered" evidence="1">
    <location>
        <begin position="74"/>
        <end position="113"/>
    </location>
</feature>
<organism evidence="2 3">
    <name type="scientific">Marchantia polymorpha subsp. ruderalis</name>
    <dbReference type="NCBI Taxonomy" id="1480154"/>
    <lineage>
        <taxon>Eukaryota</taxon>
        <taxon>Viridiplantae</taxon>
        <taxon>Streptophyta</taxon>
        <taxon>Embryophyta</taxon>
        <taxon>Marchantiophyta</taxon>
        <taxon>Marchantiopsida</taxon>
        <taxon>Marchantiidae</taxon>
        <taxon>Marchantiales</taxon>
        <taxon>Marchantiaceae</taxon>
        <taxon>Marchantia</taxon>
    </lineage>
</organism>
<accession>A0A176VLR3</accession>
<dbReference type="AlphaFoldDB" id="A0A176VLR3"/>
<comment type="caution">
    <text evidence="2">The sequence shown here is derived from an EMBL/GenBank/DDBJ whole genome shotgun (WGS) entry which is preliminary data.</text>
</comment>
<evidence type="ECO:0000313" key="2">
    <source>
        <dbReference type="EMBL" id="OAE21899.1"/>
    </source>
</evidence>
<evidence type="ECO:0000313" key="3">
    <source>
        <dbReference type="Proteomes" id="UP000077202"/>
    </source>
</evidence>
<dbReference type="Proteomes" id="UP000077202">
    <property type="component" value="Unassembled WGS sequence"/>
</dbReference>
<evidence type="ECO:0000256" key="1">
    <source>
        <dbReference type="SAM" id="MobiDB-lite"/>
    </source>
</evidence>
<keyword evidence="3" id="KW-1185">Reference proteome</keyword>
<dbReference type="EMBL" id="LVLJ01003317">
    <property type="protein sequence ID" value="OAE21899.1"/>
    <property type="molecule type" value="Genomic_DNA"/>
</dbReference>
<protein>
    <submittedName>
        <fullName evidence="2">Uncharacterized protein</fullName>
    </submittedName>
</protein>
<gene>
    <name evidence="2" type="ORF">AXG93_3988s1050</name>
</gene>
<name>A0A176VLR3_MARPO</name>
<reference evidence="2" key="1">
    <citation type="submission" date="2016-03" db="EMBL/GenBank/DDBJ databases">
        <title>Mechanisms controlling the formation of the plant cell surface in tip-growing cells are functionally conserved among land plants.</title>
        <authorList>
            <person name="Honkanen S."/>
            <person name="Jones V.A."/>
            <person name="Morieri G."/>
            <person name="Champion C."/>
            <person name="Hetherington A.J."/>
            <person name="Kelly S."/>
            <person name="Saint-Marcoux D."/>
            <person name="Proust H."/>
            <person name="Prescott H."/>
            <person name="Dolan L."/>
        </authorList>
    </citation>
    <scope>NUCLEOTIDE SEQUENCE [LARGE SCALE GENOMIC DNA]</scope>
    <source>
        <tissue evidence="2">Whole gametophyte</tissue>
    </source>
</reference>
<feature type="compositionally biased region" description="Basic and acidic residues" evidence="1">
    <location>
        <begin position="79"/>
        <end position="105"/>
    </location>
</feature>
<sequence>MLHSADSLGPACVSSSAPEQIELEGYLAINNNDASSLVSGSPKDAFEIELLRADGLAGGRAGGYLCLSLSLRGGDCDAEEGRGEEENRGKERRGERRTENGKGRESGASLCWS</sequence>
<proteinExistence type="predicted"/>